<dbReference type="PANTHER" id="PTHR37829:SF3">
    <property type="entry name" value="PROTEIN JAYE-RELATED"/>
    <property type="match status" value="1"/>
</dbReference>
<reference evidence="6" key="2">
    <citation type="submission" date="2015-04" db="EMBL/GenBank/DDBJ databases">
        <title>A butyrogenic pathway from the amino acid lysine in a human gut commensal.</title>
        <authorList>
            <person name="de Vos W.M."/>
            <person name="Bui N.T.P."/>
            <person name="Plugge C.M."/>
            <person name="Ritari J."/>
        </authorList>
    </citation>
    <scope>NUCLEOTIDE SEQUENCE [LARGE SCALE GENOMIC DNA]</scope>
    <source>
        <strain evidence="6">AF211</strain>
    </source>
</reference>
<dbReference type="EMBL" id="CP011307">
    <property type="protein sequence ID" value="ALP94625.1"/>
    <property type="molecule type" value="Genomic_DNA"/>
</dbReference>
<dbReference type="RefSeq" id="WP_058118054.1">
    <property type="nucleotide sequence ID" value="NZ_CP011307.1"/>
</dbReference>
<dbReference type="PATRIC" id="fig|1297617.4.peg.2302"/>
<comment type="similarity">
    <text evidence="1">Belongs to the Mu gp47/PBSX XkdT family.</text>
</comment>
<gene>
    <name evidence="5" type="ORF">IB211_02234c</name>
</gene>
<feature type="domain" description="Baseplate J-like central" evidence="3">
    <location>
        <begin position="185"/>
        <end position="256"/>
    </location>
</feature>
<reference evidence="5 6" key="1">
    <citation type="journal article" date="2015" name="Nat. Commun.">
        <title>Production of butyrate from lysine and the Amadori product fructoselysine by a human gut commensal.</title>
        <authorList>
            <person name="Bui T.P."/>
            <person name="Ritari J."/>
            <person name="Boeren S."/>
            <person name="de Waard P."/>
            <person name="Plugge C.M."/>
            <person name="de Vos W.M."/>
        </authorList>
    </citation>
    <scope>NUCLEOTIDE SEQUENCE [LARGE SCALE GENOMIC DNA]</scope>
    <source>
        <strain evidence="5 6">AF211</strain>
    </source>
</reference>
<dbReference type="Pfam" id="PF26078">
    <property type="entry name" value="Baseplate_J_M"/>
    <property type="match status" value="1"/>
</dbReference>
<evidence type="ECO:0000259" key="2">
    <source>
        <dbReference type="Pfam" id="PF04865"/>
    </source>
</evidence>
<protein>
    <submittedName>
        <fullName evidence="5">Uncharacterized protein</fullName>
    </submittedName>
</protein>
<dbReference type="eggNOG" id="COG3299">
    <property type="taxonomic scope" value="Bacteria"/>
</dbReference>
<keyword evidence="6" id="KW-1185">Reference proteome</keyword>
<evidence type="ECO:0000259" key="4">
    <source>
        <dbReference type="Pfam" id="PF26079"/>
    </source>
</evidence>
<dbReference type="KEGG" id="ibu:IB211_02234c"/>
<dbReference type="STRING" id="1297617.IB211_02234c"/>
<feature type="domain" description="Baseplate protein J-like barrel" evidence="2">
    <location>
        <begin position="86"/>
        <end position="164"/>
    </location>
</feature>
<dbReference type="AlphaFoldDB" id="A0A0S2W5I2"/>
<dbReference type="Pfam" id="PF26079">
    <property type="entry name" value="Baseplate_J_C"/>
    <property type="match status" value="1"/>
</dbReference>
<evidence type="ECO:0000259" key="3">
    <source>
        <dbReference type="Pfam" id="PF26078"/>
    </source>
</evidence>
<name>A0A0S2W5I2_9FIRM</name>
<dbReference type="InterPro" id="IPR058531">
    <property type="entry name" value="Baseplate_J_M"/>
</dbReference>
<evidence type="ECO:0000313" key="6">
    <source>
        <dbReference type="Proteomes" id="UP000064844"/>
    </source>
</evidence>
<proteinExistence type="inferred from homology"/>
<dbReference type="InterPro" id="IPR058530">
    <property type="entry name" value="Baseplate_J-like_C"/>
</dbReference>
<evidence type="ECO:0000313" key="5">
    <source>
        <dbReference type="EMBL" id="ALP94625.1"/>
    </source>
</evidence>
<feature type="domain" description="Baseplate J-like C-terminal" evidence="4">
    <location>
        <begin position="262"/>
        <end position="347"/>
    </location>
</feature>
<dbReference type="PANTHER" id="PTHR37829">
    <property type="entry name" value="PHAGE-LIKE ELEMENT PBSX PROTEIN XKDT"/>
    <property type="match status" value="1"/>
</dbReference>
<organism evidence="5 6">
    <name type="scientific">Intestinimonas butyriciproducens</name>
    <dbReference type="NCBI Taxonomy" id="1297617"/>
    <lineage>
        <taxon>Bacteria</taxon>
        <taxon>Bacillati</taxon>
        <taxon>Bacillota</taxon>
        <taxon>Clostridia</taxon>
        <taxon>Eubacteriales</taxon>
        <taxon>Intestinimonas</taxon>
    </lineage>
</organism>
<dbReference type="Pfam" id="PF04865">
    <property type="entry name" value="Baseplate_J"/>
    <property type="match status" value="1"/>
</dbReference>
<dbReference type="InterPro" id="IPR006949">
    <property type="entry name" value="Barrel_Baseplate_J-like"/>
</dbReference>
<dbReference type="Proteomes" id="UP000064844">
    <property type="component" value="Chromosome"/>
</dbReference>
<accession>A0A0S2W5I2</accession>
<sequence length="347" mass="35415">MFEDITPESIKAAILAEAGESLETREGSFLDSMAGPAALEIWKVYQAMNAVVSIAFVDESSGGYLDLEGAKYGITRKPGTRARCAMTLTGTAGATVPAGTVFVTPGGLEFALTEAVVLTGSGDAGTAEAAEVGGAYNVEAGELSQMAATLPGLSSWSNGPAAGGTDPESDGALYERIHAYLSRPATSGNAYHYEQWALEVAGVGAARVFPLWNGAGTVKVVLVDGGMEPASAEIVAAVQAHIEAERPIGATVTVAAAAPLSINVTAAVTLDGSAPLSQVKTEFEAALDTYLMELAFSASTLRYNQVAYLLLSIPGVSDFTALTINGGTGNVSIGDEQVPVKGTVTLT</sequence>
<evidence type="ECO:0000256" key="1">
    <source>
        <dbReference type="ARBA" id="ARBA00038087"/>
    </source>
</evidence>
<dbReference type="InterPro" id="IPR052399">
    <property type="entry name" value="Phage_Baseplate_Assmbl_Protein"/>
</dbReference>